<dbReference type="GO" id="GO:0004331">
    <property type="term" value="F:fructose-2,6-bisphosphate 2-phosphatase activity"/>
    <property type="evidence" value="ECO:0007669"/>
    <property type="project" value="TreeGrafter"/>
</dbReference>
<dbReference type="EMBL" id="HACA01001823">
    <property type="protein sequence ID" value="CDW19184.1"/>
    <property type="molecule type" value="Transcribed_RNA"/>
</dbReference>
<protein>
    <recommendedName>
        <fullName evidence="6">Histidine phosphatase family protein</fullName>
    </recommendedName>
</protein>
<evidence type="ECO:0000313" key="5">
    <source>
        <dbReference type="EMBL" id="CDW19184.1"/>
    </source>
</evidence>
<dbReference type="Gene3D" id="3.40.50.1240">
    <property type="entry name" value="Phosphoglycerate mutase-like"/>
    <property type="match status" value="1"/>
</dbReference>
<organism evidence="5">
    <name type="scientific">Lepeophtheirus salmonis</name>
    <name type="common">Salmon louse</name>
    <name type="synonym">Caligus salmonis</name>
    <dbReference type="NCBI Taxonomy" id="72036"/>
    <lineage>
        <taxon>Eukaryota</taxon>
        <taxon>Metazoa</taxon>
        <taxon>Ecdysozoa</taxon>
        <taxon>Arthropoda</taxon>
        <taxon>Crustacea</taxon>
        <taxon>Multicrustacea</taxon>
        <taxon>Hexanauplia</taxon>
        <taxon>Copepoda</taxon>
        <taxon>Siphonostomatoida</taxon>
        <taxon>Caligidae</taxon>
        <taxon>Lepeophtheirus</taxon>
    </lineage>
</organism>
<feature type="active site" description="Proton donor/acceptor" evidence="2">
    <location>
        <position position="89"/>
    </location>
</feature>
<gene>
    <name evidence="5" type="primary">NDAI0E00790</name>
</gene>
<evidence type="ECO:0000256" key="2">
    <source>
        <dbReference type="PIRSR" id="PIRSR613078-1"/>
    </source>
</evidence>
<accession>A0A0K2SZH3</accession>
<dbReference type="InterPro" id="IPR013078">
    <property type="entry name" value="His_Pase_superF_clade-1"/>
</dbReference>
<dbReference type="PANTHER" id="PTHR46517">
    <property type="entry name" value="FRUCTOSE-2,6-BISPHOSPHATASE TIGAR"/>
    <property type="match status" value="1"/>
</dbReference>
<keyword evidence="1" id="KW-0378">Hydrolase</keyword>
<dbReference type="Pfam" id="PF00300">
    <property type="entry name" value="His_Phos_1"/>
    <property type="match status" value="1"/>
</dbReference>
<dbReference type="SMART" id="SM00855">
    <property type="entry name" value="PGAM"/>
    <property type="match status" value="1"/>
</dbReference>
<sequence>MGSTRFTVVFLRHGQTAHNERRILQGHHDAPLNANGRKQSDRTGKALSNKIFHRIISSDLARAFETAEIVKKNAGSSWPAVEKVTEFRERMFGAAENRPLAEFIKSVVKSGEKPEYYTPEGAETPKIFAGRIKKCLHDVVLSKAKKEDCILVVCHGGVIREIIKYLMSLEIETFGIELRVATSPNTGISEIIFDVEDDVIKSIDTILLYDKSHLEPEDNSQQDVFKDNIR</sequence>
<dbReference type="OrthoDB" id="354304at2759"/>
<evidence type="ECO:0000256" key="3">
    <source>
        <dbReference type="PIRSR" id="PIRSR613078-2"/>
    </source>
</evidence>
<feature type="binding site" evidence="3">
    <location>
        <position position="62"/>
    </location>
    <ligand>
        <name>substrate</name>
    </ligand>
</feature>
<feature type="binding site" evidence="3">
    <location>
        <begin position="12"/>
        <end position="19"/>
    </location>
    <ligand>
        <name>substrate</name>
    </ligand>
</feature>
<dbReference type="InterPro" id="IPR051695">
    <property type="entry name" value="Phosphoglycerate_Mutase"/>
</dbReference>
<reference evidence="5" key="1">
    <citation type="submission" date="2014-05" db="EMBL/GenBank/DDBJ databases">
        <authorList>
            <person name="Chronopoulou M."/>
        </authorList>
    </citation>
    <scope>NUCLEOTIDE SEQUENCE</scope>
    <source>
        <tissue evidence="5">Whole organism</tissue>
    </source>
</reference>
<dbReference type="SUPFAM" id="SSF53254">
    <property type="entry name" value="Phosphoglycerate mutase-like"/>
    <property type="match status" value="1"/>
</dbReference>
<feature type="region of interest" description="Disordered" evidence="4">
    <location>
        <begin position="25"/>
        <end position="44"/>
    </location>
</feature>
<dbReference type="CDD" id="cd07067">
    <property type="entry name" value="HP_PGM_like"/>
    <property type="match status" value="1"/>
</dbReference>
<dbReference type="InterPro" id="IPR029033">
    <property type="entry name" value="His_PPase_superfam"/>
</dbReference>
<name>A0A0K2SZH3_LEPSM</name>
<dbReference type="GO" id="GO:0043456">
    <property type="term" value="P:regulation of pentose-phosphate shunt"/>
    <property type="evidence" value="ECO:0007669"/>
    <property type="project" value="TreeGrafter"/>
</dbReference>
<proteinExistence type="predicted"/>
<dbReference type="GO" id="GO:0045820">
    <property type="term" value="P:negative regulation of glycolytic process"/>
    <property type="evidence" value="ECO:0007669"/>
    <property type="project" value="TreeGrafter"/>
</dbReference>
<dbReference type="PANTHER" id="PTHR46517:SF1">
    <property type="entry name" value="FRUCTOSE-2,6-BISPHOSPHATASE TIGAR"/>
    <property type="match status" value="1"/>
</dbReference>
<dbReference type="GO" id="GO:0005829">
    <property type="term" value="C:cytosol"/>
    <property type="evidence" value="ECO:0007669"/>
    <property type="project" value="TreeGrafter"/>
</dbReference>
<dbReference type="AlphaFoldDB" id="A0A0K2SZH3"/>
<evidence type="ECO:0000256" key="4">
    <source>
        <dbReference type="SAM" id="MobiDB-lite"/>
    </source>
</evidence>
<evidence type="ECO:0000256" key="1">
    <source>
        <dbReference type="ARBA" id="ARBA00022801"/>
    </source>
</evidence>
<evidence type="ECO:0008006" key="6">
    <source>
        <dbReference type="Google" id="ProtNLM"/>
    </source>
</evidence>
<feature type="active site" description="Tele-phosphohistidine intermediate" evidence="2">
    <location>
        <position position="13"/>
    </location>
</feature>